<reference evidence="1" key="1">
    <citation type="submission" date="2016-04" db="EMBL/GenBank/DDBJ databases">
        <authorList>
            <person name="Evans L.H."/>
            <person name="Alamgir A."/>
            <person name="Owens N."/>
            <person name="Weber N.D."/>
            <person name="Virtaneva K."/>
            <person name="Barbian K."/>
            <person name="Babar A."/>
            <person name="Rosenke K."/>
        </authorList>
    </citation>
    <scope>NUCLEOTIDE SEQUENCE</scope>
    <source>
        <strain evidence="1">86-1</strain>
    </source>
</reference>
<name>A0A212JL55_9BACT</name>
<sequence length="322" mass="37151">MSIFGYAILIFIIIRLVNHFMKQSREQSQTSSSGFNWADSYSQRLRSVLKTCEGFDDDEIIDSAVGFYLFSYDSVAKEFIFIEEDDVIHRLSYRDLIDYKVRESKDYRIIIDLKTSFSGKPYISLVCFEREKLLRKMPQLQYKMHEIDNLYELERDKIDEIEDVLSGIIEENKAVADTPPPYKEEQIVKTEVIKVEIPPVSGNVADIVTAIKEEKEEAIAFLDGEQEIEAVEEISDVYEVAPEAEEQSEPLIVEERPIEAAPEMGEETPAIEGEMQISLSEIEEYSRGKFLEYEVRSAVSDAKMKGLRYISLSKEQLERLKS</sequence>
<proteinExistence type="predicted"/>
<accession>A0A212JL55</accession>
<organism evidence="1">
    <name type="scientific">uncultured Dysgonomonas sp</name>
    <dbReference type="NCBI Taxonomy" id="206096"/>
    <lineage>
        <taxon>Bacteria</taxon>
        <taxon>Pseudomonadati</taxon>
        <taxon>Bacteroidota</taxon>
        <taxon>Bacteroidia</taxon>
        <taxon>Bacteroidales</taxon>
        <taxon>Dysgonomonadaceae</taxon>
        <taxon>Dysgonomonas</taxon>
        <taxon>environmental samples</taxon>
    </lineage>
</organism>
<dbReference type="AlphaFoldDB" id="A0A212JL55"/>
<dbReference type="EMBL" id="FLUM01000002">
    <property type="protein sequence ID" value="SBW00166.1"/>
    <property type="molecule type" value="Genomic_DNA"/>
</dbReference>
<evidence type="ECO:0000313" key="1">
    <source>
        <dbReference type="EMBL" id="SBW00166.1"/>
    </source>
</evidence>
<gene>
    <name evidence="1" type="ORF">KL86DYS1_20120</name>
</gene>
<protein>
    <submittedName>
        <fullName evidence="1">Uncharacterized protein</fullName>
    </submittedName>
</protein>
<dbReference type="RefSeq" id="WP_296941264.1">
    <property type="nucleotide sequence ID" value="NZ_LT599032.1"/>
</dbReference>